<evidence type="ECO:0000256" key="4">
    <source>
        <dbReference type="PIRNR" id="PIRNR036492"/>
    </source>
</evidence>
<dbReference type="PANTHER" id="PTHR43570">
    <property type="entry name" value="ALDEHYDE DEHYDROGENASE"/>
    <property type="match status" value="1"/>
</dbReference>
<keyword evidence="3 4" id="KW-0560">Oxidoreductase</keyword>
<dbReference type="PANTHER" id="PTHR43570:SF16">
    <property type="entry name" value="ALDEHYDE DEHYDROGENASE TYPE III, ISOFORM Q"/>
    <property type="match status" value="1"/>
</dbReference>
<evidence type="ECO:0000313" key="8">
    <source>
        <dbReference type="Proteomes" id="UP000250266"/>
    </source>
</evidence>
<dbReference type="OrthoDB" id="440325at2759"/>
<dbReference type="AlphaFoldDB" id="A0A8E2E6C9"/>
<evidence type="ECO:0000256" key="3">
    <source>
        <dbReference type="ARBA" id="ARBA00023002"/>
    </source>
</evidence>
<dbReference type="InterPro" id="IPR016163">
    <property type="entry name" value="Ald_DH_C"/>
</dbReference>
<feature type="active site" evidence="5">
    <location>
        <position position="251"/>
    </location>
</feature>
<dbReference type="GO" id="GO:0005737">
    <property type="term" value="C:cytoplasm"/>
    <property type="evidence" value="ECO:0007669"/>
    <property type="project" value="TreeGrafter"/>
</dbReference>
<accession>A0A8E2E6C9</accession>
<dbReference type="SUPFAM" id="SSF53720">
    <property type="entry name" value="ALDH-like"/>
    <property type="match status" value="1"/>
</dbReference>
<dbReference type="EMBL" id="KV745073">
    <property type="protein sequence ID" value="OCK78226.1"/>
    <property type="molecule type" value="Genomic_DNA"/>
</dbReference>
<proteinExistence type="inferred from homology"/>
<gene>
    <name evidence="7" type="ORF">K432DRAFT_332491</name>
</gene>
<dbReference type="GO" id="GO:0006081">
    <property type="term" value="P:aldehyde metabolic process"/>
    <property type="evidence" value="ECO:0007669"/>
    <property type="project" value="InterPro"/>
</dbReference>
<evidence type="ECO:0000256" key="2">
    <source>
        <dbReference type="ARBA" id="ARBA00022746"/>
    </source>
</evidence>
<dbReference type="Pfam" id="PF00171">
    <property type="entry name" value="Aldedh"/>
    <property type="match status" value="1"/>
</dbReference>
<keyword evidence="2" id="KW-0125">Carotenoid biosynthesis</keyword>
<evidence type="ECO:0000256" key="5">
    <source>
        <dbReference type="PIRSR" id="PIRSR036492-1"/>
    </source>
</evidence>
<organism evidence="7 8">
    <name type="scientific">Lepidopterella palustris CBS 459.81</name>
    <dbReference type="NCBI Taxonomy" id="1314670"/>
    <lineage>
        <taxon>Eukaryota</taxon>
        <taxon>Fungi</taxon>
        <taxon>Dikarya</taxon>
        <taxon>Ascomycota</taxon>
        <taxon>Pezizomycotina</taxon>
        <taxon>Dothideomycetes</taxon>
        <taxon>Pleosporomycetidae</taxon>
        <taxon>Mytilinidiales</taxon>
        <taxon>Argynnaceae</taxon>
        <taxon>Lepidopterella</taxon>
    </lineage>
</organism>
<dbReference type="InterPro" id="IPR016161">
    <property type="entry name" value="Ald_DH/histidinol_DH"/>
</dbReference>
<dbReference type="GO" id="GO:0004029">
    <property type="term" value="F:aldehyde dehydrogenase (NAD+) activity"/>
    <property type="evidence" value="ECO:0007669"/>
    <property type="project" value="TreeGrafter"/>
</dbReference>
<evidence type="ECO:0000256" key="1">
    <source>
        <dbReference type="ARBA" id="ARBA00009986"/>
    </source>
</evidence>
<sequence>MSKYTTEAEVEESYTVIHRTFKSGRTKSLKWRKWQLKQFWWMLEDNEEEMIKALHADLNRHEFESTFSEYAAVKRDILEHLEHLEEWAADEKPDAGFVMGTLSGARIKKEPLGVALIIGPWNFPLSLTMQPMIAAITAGCACMVKPSEMAEGAQEFLVKMVPKYLDRDAIRVVTGGPAETGRILERKFDQVFFTGSSKVARFITSAAAKHLTPTVLELGGQGPAIITESADIELAAQNIAWVKFLNAGQICLSVNHVFVHPSVHDQLVKRLEYWNEEMLKGGKEHMVKIINERNFDRLKGMMDKSAGKIVYGGQTNRSKLYFHPTVVTDVTMKDPLMSEELFGPICPIIKADFRQAYQAINKLPHPLAIYIFSKNKAQIDEVIANTNSGGVTINGVLMHAGVPTAPFGGVGESGYGYYHGKHGFMAFTHTRTIVSPPALLNKLMTFVHPPYSISNKSKLAVKNKMGFKRGETMDDQKIGQRSFAVIATVLKITAFVGLLTLVDRQTGGHMGLMNVFKYALETAKAHLRQS</sequence>
<dbReference type="Gene3D" id="3.40.605.10">
    <property type="entry name" value="Aldehyde Dehydrogenase, Chain A, domain 1"/>
    <property type="match status" value="1"/>
</dbReference>
<reference evidence="7 8" key="1">
    <citation type="journal article" date="2016" name="Nat. Commun.">
        <title>Ectomycorrhizal ecology is imprinted in the genome of the dominant symbiotic fungus Cenococcum geophilum.</title>
        <authorList>
            <consortium name="DOE Joint Genome Institute"/>
            <person name="Peter M."/>
            <person name="Kohler A."/>
            <person name="Ohm R.A."/>
            <person name="Kuo A."/>
            <person name="Krutzmann J."/>
            <person name="Morin E."/>
            <person name="Arend M."/>
            <person name="Barry K.W."/>
            <person name="Binder M."/>
            <person name="Choi C."/>
            <person name="Clum A."/>
            <person name="Copeland A."/>
            <person name="Grisel N."/>
            <person name="Haridas S."/>
            <person name="Kipfer T."/>
            <person name="LaButti K."/>
            <person name="Lindquist E."/>
            <person name="Lipzen A."/>
            <person name="Maire R."/>
            <person name="Meier B."/>
            <person name="Mihaltcheva S."/>
            <person name="Molinier V."/>
            <person name="Murat C."/>
            <person name="Poggeler S."/>
            <person name="Quandt C.A."/>
            <person name="Sperisen C."/>
            <person name="Tritt A."/>
            <person name="Tisserant E."/>
            <person name="Crous P.W."/>
            <person name="Henrissat B."/>
            <person name="Nehls U."/>
            <person name="Egli S."/>
            <person name="Spatafora J.W."/>
            <person name="Grigoriev I.V."/>
            <person name="Martin F.M."/>
        </authorList>
    </citation>
    <scope>NUCLEOTIDE SEQUENCE [LARGE SCALE GENOMIC DNA]</scope>
    <source>
        <strain evidence="7 8">CBS 459.81</strain>
    </source>
</reference>
<protein>
    <recommendedName>
        <fullName evidence="4">Aldehyde dehydrogenase</fullName>
    </recommendedName>
</protein>
<evidence type="ECO:0000259" key="6">
    <source>
        <dbReference type="Pfam" id="PF00171"/>
    </source>
</evidence>
<feature type="domain" description="Aldehyde dehydrogenase" evidence="6">
    <location>
        <begin position="5"/>
        <end position="433"/>
    </location>
</feature>
<dbReference type="Gene3D" id="3.40.309.10">
    <property type="entry name" value="Aldehyde Dehydrogenase, Chain A, domain 2"/>
    <property type="match status" value="1"/>
</dbReference>
<dbReference type="InterPro" id="IPR016162">
    <property type="entry name" value="Ald_DH_N"/>
</dbReference>
<feature type="active site" evidence="5">
    <location>
        <position position="217"/>
    </location>
</feature>
<dbReference type="InterPro" id="IPR015590">
    <property type="entry name" value="Aldehyde_DH_dom"/>
</dbReference>
<dbReference type="CDD" id="cd07135">
    <property type="entry name" value="ALDH_F14-YMR110C"/>
    <property type="match status" value="1"/>
</dbReference>
<dbReference type="InterPro" id="IPR012394">
    <property type="entry name" value="Aldehyde_DH_NAD(P)"/>
</dbReference>
<name>A0A8E2E6C9_9PEZI</name>
<comment type="similarity">
    <text evidence="1 4">Belongs to the aldehyde dehydrogenase family.</text>
</comment>
<dbReference type="FunFam" id="3.40.605.10:FF:000004">
    <property type="entry name" value="Aldehyde dehydrogenase"/>
    <property type="match status" value="1"/>
</dbReference>
<dbReference type="Proteomes" id="UP000250266">
    <property type="component" value="Unassembled WGS sequence"/>
</dbReference>
<evidence type="ECO:0000313" key="7">
    <source>
        <dbReference type="EMBL" id="OCK78226.1"/>
    </source>
</evidence>
<dbReference type="PIRSF" id="PIRSF036492">
    <property type="entry name" value="ALDH"/>
    <property type="match status" value="1"/>
</dbReference>
<dbReference type="GO" id="GO:0016117">
    <property type="term" value="P:carotenoid biosynthetic process"/>
    <property type="evidence" value="ECO:0007669"/>
    <property type="project" value="UniProtKB-KW"/>
</dbReference>
<keyword evidence="8" id="KW-1185">Reference proteome</keyword>